<dbReference type="InterPro" id="IPR011867">
    <property type="entry name" value="ModB_ABC"/>
</dbReference>
<dbReference type="PANTHER" id="PTHR30183">
    <property type="entry name" value="MOLYBDENUM TRANSPORT SYSTEM PERMEASE PROTEIN MODB"/>
    <property type="match status" value="1"/>
</dbReference>
<dbReference type="CDD" id="cd06261">
    <property type="entry name" value="TM_PBP2"/>
    <property type="match status" value="1"/>
</dbReference>
<evidence type="ECO:0000256" key="6">
    <source>
        <dbReference type="ARBA" id="ARBA00022505"/>
    </source>
</evidence>
<feature type="transmembrane region" description="Helical" evidence="10">
    <location>
        <begin position="131"/>
        <end position="153"/>
    </location>
</feature>
<proteinExistence type="inferred from homology"/>
<dbReference type="AlphaFoldDB" id="A0AAE3EHL9"/>
<dbReference type="NCBIfam" id="TIGR02141">
    <property type="entry name" value="modB_ABC"/>
    <property type="match status" value="1"/>
</dbReference>
<dbReference type="Pfam" id="PF00528">
    <property type="entry name" value="BPD_transp_1"/>
    <property type="match status" value="1"/>
</dbReference>
<dbReference type="EMBL" id="JAINWA010000003">
    <property type="protein sequence ID" value="MCD1655160.1"/>
    <property type="molecule type" value="Genomic_DNA"/>
</dbReference>
<evidence type="ECO:0000313" key="14">
    <source>
        <dbReference type="Proteomes" id="UP001198163"/>
    </source>
</evidence>
<dbReference type="PANTHER" id="PTHR30183:SF3">
    <property type="entry name" value="MOLYBDENUM TRANSPORT SYSTEM PERMEASE PROTEIN MODB"/>
    <property type="match status" value="1"/>
</dbReference>
<evidence type="ECO:0000256" key="1">
    <source>
        <dbReference type="ARBA" id="ARBA00002949"/>
    </source>
</evidence>
<feature type="domain" description="ABC transmembrane type-1" evidence="12">
    <location>
        <begin position="7"/>
        <end position="214"/>
    </location>
</feature>
<evidence type="ECO:0000256" key="11">
    <source>
        <dbReference type="RuleBase" id="RU365097"/>
    </source>
</evidence>
<dbReference type="InterPro" id="IPR035906">
    <property type="entry name" value="MetI-like_sf"/>
</dbReference>
<sequence>MMDWSPLFVSLQTSTTATAIAFVFGVLLAGVSLRAKGFARAAIDASCTLPMVLPPTVLGYALLLAFGKNGPLGKLFLALGVRVVFSWGATVLAAVVVALPLVYRTARAAFMQIDPSLVPAARTLGMTERSIFLRVLIPSALPGLLAGTALAFARALGEFGATLMLAGNIPGKTQTIPVAIYFAAESGRNNLALRWVAVVACISLASVAALNACERRMK</sequence>
<evidence type="ECO:0000256" key="8">
    <source>
        <dbReference type="ARBA" id="ARBA00022989"/>
    </source>
</evidence>
<reference evidence="13" key="1">
    <citation type="submission" date="2021-08" db="EMBL/GenBank/DDBJ databases">
        <title>Comparative analyses of Brucepasteria parasyntrophica and Teretinema zuelzerae.</title>
        <authorList>
            <person name="Song Y."/>
            <person name="Brune A."/>
        </authorList>
    </citation>
    <scope>NUCLEOTIDE SEQUENCE</scope>
    <source>
        <strain evidence="13">DSM 1903</strain>
    </source>
</reference>
<keyword evidence="7 10" id="KW-0812">Transmembrane</keyword>
<name>A0AAE3EHL9_9SPIR</name>
<dbReference type="Proteomes" id="UP001198163">
    <property type="component" value="Unassembled WGS sequence"/>
</dbReference>
<comment type="similarity">
    <text evidence="3 11">Belongs to the binding-protein-dependent transport system permease family. CysTW subfamily.</text>
</comment>
<keyword evidence="4 10" id="KW-0813">Transport</keyword>
<gene>
    <name evidence="13" type="primary">modB</name>
    <name evidence="13" type="ORF">K7J14_10660</name>
</gene>
<evidence type="ECO:0000256" key="10">
    <source>
        <dbReference type="RuleBase" id="RU363032"/>
    </source>
</evidence>
<evidence type="ECO:0000256" key="9">
    <source>
        <dbReference type="ARBA" id="ARBA00023136"/>
    </source>
</evidence>
<evidence type="ECO:0000256" key="3">
    <source>
        <dbReference type="ARBA" id="ARBA00007069"/>
    </source>
</evidence>
<evidence type="ECO:0000313" key="13">
    <source>
        <dbReference type="EMBL" id="MCD1655160.1"/>
    </source>
</evidence>
<comment type="caution">
    <text evidence="13">The sequence shown here is derived from an EMBL/GenBank/DDBJ whole genome shotgun (WGS) entry which is preliminary data.</text>
</comment>
<keyword evidence="14" id="KW-1185">Reference proteome</keyword>
<accession>A0AAE3EHL9</accession>
<feature type="transmembrane region" description="Helical" evidence="10">
    <location>
        <begin position="6"/>
        <end position="29"/>
    </location>
</feature>
<feature type="transmembrane region" description="Helical" evidence="10">
    <location>
        <begin position="192"/>
        <end position="213"/>
    </location>
</feature>
<feature type="transmembrane region" description="Helical" evidence="10">
    <location>
        <begin position="75"/>
        <end position="103"/>
    </location>
</feature>
<dbReference type="GO" id="GO:0005886">
    <property type="term" value="C:plasma membrane"/>
    <property type="evidence" value="ECO:0007669"/>
    <property type="project" value="UniProtKB-SubCell"/>
</dbReference>
<dbReference type="PROSITE" id="PS50928">
    <property type="entry name" value="ABC_TM1"/>
    <property type="match status" value="1"/>
</dbReference>
<evidence type="ECO:0000256" key="2">
    <source>
        <dbReference type="ARBA" id="ARBA00004651"/>
    </source>
</evidence>
<dbReference type="InterPro" id="IPR000515">
    <property type="entry name" value="MetI-like"/>
</dbReference>
<dbReference type="SUPFAM" id="SSF161098">
    <property type="entry name" value="MetI-like"/>
    <property type="match status" value="1"/>
</dbReference>
<comment type="function">
    <text evidence="1 11">Part of the binding-protein-dependent transport system for molybdenum; probably responsible for the translocation of the substrate across the membrane.</text>
</comment>
<dbReference type="GO" id="GO:0015098">
    <property type="term" value="F:molybdate ion transmembrane transporter activity"/>
    <property type="evidence" value="ECO:0007669"/>
    <property type="project" value="UniProtKB-UniRule"/>
</dbReference>
<evidence type="ECO:0000259" key="12">
    <source>
        <dbReference type="PROSITE" id="PS50928"/>
    </source>
</evidence>
<evidence type="ECO:0000256" key="5">
    <source>
        <dbReference type="ARBA" id="ARBA00022475"/>
    </source>
</evidence>
<comment type="subcellular location">
    <subcellularLocation>
        <location evidence="2 10">Cell membrane</location>
        <topology evidence="2 10">Multi-pass membrane protein</topology>
    </subcellularLocation>
</comment>
<protein>
    <recommendedName>
        <fullName evidence="11">Molybdenum transport system permease</fullName>
    </recommendedName>
</protein>
<keyword evidence="9 10" id="KW-0472">Membrane</keyword>
<keyword evidence="5 11" id="KW-1003">Cell membrane</keyword>
<keyword evidence="6 11" id="KW-0500">Molybdenum</keyword>
<feature type="transmembrane region" description="Helical" evidence="10">
    <location>
        <begin position="41"/>
        <end position="63"/>
    </location>
</feature>
<evidence type="ECO:0000256" key="4">
    <source>
        <dbReference type="ARBA" id="ARBA00022448"/>
    </source>
</evidence>
<evidence type="ECO:0000256" key="7">
    <source>
        <dbReference type="ARBA" id="ARBA00022692"/>
    </source>
</evidence>
<keyword evidence="8 10" id="KW-1133">Transmembrane helix</keyword>
<organism evidence="13 14">
    <name type="scientific">Teretinema zuelzerae</name>
    <dbReference type="NCBI Taxonomy" id="156"/>
    <lineage>
        <taxon>Bacteria</taxon>
        <taxon>Pseudomonadati</taxon>
        <taxon>Spirochaetota</taxon>
        <taxon>Spirochaetia</taxon>
        <taxon>Spirochaetales</taxon>
        <taxon>Treponemataceae</taxon>
        <taxon>Teretinema</taxon>
    </lineage>
</organism>
<dbReference type="Gene3D" id="1.10.3720.10">
    <property type="entry name" value="MetI-like"/>
    <property type="match status" value="1"/>
</dbReference>